<feature type="region of interest" description="Disordered" evidence="1">
    <location>
        <begin position="1"/>
        <end position="24"/>
    </location>
</feature>
<dbReference type="Proteomes" id="UP000578819">
    <property type="component" value="Unassembled WGS sequence"/>
</dbReference>
<protein>
    <submittedName>
        <fullName evidence="2">Uncharacterized protein</fullName>
    </submittedName>
</protein>
<gene>
    <name evidence="2" type="ORF">FHR38_004277</name>
</gene>
<reference evidence="2 3" key="1">
    <citation type="submission" date="2020-08" db="EMBL/GenBank/DDBJ databases">
        <title>Sequencing the genomes of 1000 actinobacteria strains.</title>
        <authorList>
            <person name="Klenk H.-P."/>
        </authorList>
    </citation>
    <scope>NUCLEOTIDE SEQUENCE [LARGE SCALE GENOMIC DNA]</scope>
    <source>
        <strain evidence="2 3">DSM 45886</strain>
    </source>
</reference>
<feature type="region of interest" description="Disordered" evidence="1">
    <location>
        <begin position="66"/>
        <end position="85"/>
    </location>
</feature>
<comment type="caution">
    <text evidence="2">The sequence shown here is derived from an EMBL/GenBank/DDBJ whole genome shotgun (WGS) entry which is preliminary data.</text>
</comment>
<organism evidence="2 3">
    <name type="scientific">Micromonospora polyrhachis</name>
    <dbReference type="NCBI Taxonomy" id="1282883"/>
    <lineage>
        <taxon>Bacteria</taxon>
        <taxon>Bacillati</taxon>
        <taxon>Actinomycetota</taxon>
        <taxon>Actinomycetes</taxon>
        <taxon>Micromonosporales</taxon>
        <taxon>Micromonosporaceae</taxon>
        <taxon>Micromonospora</taxon>
    </lineage>
</organism>
<proteinExistence type="predicted"/>
<evidence type="ECO:0000313" key="3">
    <source>
        <dbReference type="Proteomes" id="UP000578819"/>
    </source>
</evidence>
<keyword evidence="3" id="KW-1185">Reference proteome</keyword>
<sequence length="85" mass="9183">MARHRHSSGPQARDTVPEENLGGGYWSVDPARWATFRPGFPEELADLLAPPIVVGVVPVPAVVAGVTSRSPRPGRGRHRRLTPRG</sequence>
<feature type="compositionally biased region" description="Basic residues" evidence="1">
    <location>
        <begin position="72"/>
        <end position="85"/>
    </location>
</feature>
<dbReference type="RefSeq" id="WP_184536298.1">
    <property type="nucleotide sequence ID" value="NZ_JACHJW010000001.1"/>
</dbReference>
<name>A0A7W7WR60_9ACTN</name>
<dbReference type="EMBL" id="JACHJW010000001">
    <property type="protein sequence ID" value="MBB4960544.1"/>
    <property type="molecule type" value="Genomic_DNA"/>
</dbReference>
<dbReference type="AlphaFoldDB" id="A0A7W7WR60"/>
<evidence type="ECO:0000256" key="1">
    <source>
        <dbReference type="SAM" id="MobiDB-lite"/>
    </source>
</evidence>
<evidence type="ECO:0000313" key="2">
    <source>
        <dbReference type="EMBL" id="MBB4960544.1"/>
    </source>
</evidence>
<accession>A0A7W7WR60</accession>